<dbReference type="PROSITE" id="PS00517">
    <property type="entry name" value="RNASE_3_1"/>
    <property type="match status" value="1"/>
</dbReference>
<dbReference type="AlphaFoldDB" id="A0A059EYP1"/>
<dbReference type="PANTHER" id="PTHR14950">
    <property type="entry name" value="DICER-RELATED"/>
    <property type="match status" value="1"/>
</dbReference>
<evidence type="ECO:0000256" key="3">
    <source>
        <dbReference type="ARBA" id="ARBA00022806"/>
    </source>
</evidence>
<dbReference type="InterPro" id="IPR000999">
    <property type="entry name" value="RNase_III_dom"/>
</dbReference>
<organism evidence="6 7">
    <name type="scientific">Anncaliia algerae PRA339</name>
    <dbReference type="NCBI Taxonomy" id="1288291"/>
    <lineage>
        <taxon>Eukaryota</taxon>
        <taxon>Fungi</taxon>
        <taxon>Fungi incertae sedis</taxon>
        <taxon>Microsporidia</taxon>
        <taxon>Tubulinosematoidea</taxon>
        <taxon>Tubulinosematidae</taxon>
        <taxon>Anncaliia</taxon>
    </lineage>
</organism>
<evidence type="ECO:0000313" key="7">
    <source>
        <dbReference type="Proteomes" id="UP000030655"/>
    </source>
</evidence>
<keyword evidence="2" id="KW-0378">Hydrolase</keyword>
<evidence type="ECO:0000256" key="2">
    <source>
        <dbReference type="ARBA" id="ARBA00022801"/>
    </source>
</evidence>
<evidence type="ECO:0000259" key="5">
    <source>
        <dbReference type="PROSITE" id="PS50142"/>
    </source>
</evidence>
<dbReference type="PROSITE" id="PS50142">
    <property type="entry name" value="RNASE_3_2"/>
    <property type="match status" value="2"/>
</dbReference>
<dbReference type="GO" id="GO:0004386">
    <property type="term" value="F:helicase activity"/>
    <property type="evidence" value="ECO:0007669"/>
    <property type="project" value="UniProtKB-KW"/>
</dbReference>
<dbReference type="CDD" id="cd00593">
    <property type="entry name" value="RIBOc"/>
    <property type="match status" value="2"/>
</dbReference>
<dbReference type="GO" id="GO:0004525">
    <property type="term" value="F:ribonuclease III activity"/>
    <property type="evidence" value="ECO:0007669"/>
    <property type="project" value="InterPro"/>
</dbReference>
<dbReference type="GO" id="GO:0006396">
    <property type="term" value="P:RNA processing"/>
    <property type="evidence" value="ECO:0007669"/>
    <property type="project" value="InterPro"/>
</dbReference>
<feature type="domain" description="RNase III" evidence="5">
    <location>
        <begin position="841"/>
        <end position="1012"/>
    </location>
</feature>
<dbReference type="SMART" id="SM00535">
    <property type="entry name" value="RIBOc"/>
    <property type="match status" value="2"/>
</dbReference>
<keyword evidence="1" id="KW-0547">Nucleotide-binding</keyword>
<dbReference type="InterPro" id="IPR005034">
    <property type="entry name" value="Dicer_dimerisation"/>
</dbReference>
<dbReference type="Proteomes" id="UP000030655">
    <property type="component" value="Unassembled WGS sequence"/>
</dbReference>
<proteinExistence type="predicted"/>
<dbReference type="SUPFAM" id="SSF69065">
    <property type="entry name" value="RNase III domain-like"/>
    <property type="match status" value="2"/>
</dbReference>
<dbReference type="InterPro" id="IPR036389">
    <property type="entry name" value="RNase_III_sf"/>
</dbReference>
<dbReference type="Pfam" id="PF00636">
    <property type="entry name" value="Ribonuclease_3"/>
    <property type="match status" value="2"/>
</dbReference>
<evidence type="ECO:0000256" key="4">
    <source>
        <dbReference type="ARBA" id="ARBA00022840"/>
    </source>
</evidence>
<name>A0A059EYP1_9MICR</name>
<accession>A0A059EYP1</accession>
<dbReference type="OrthoDB" id="416741at2759"/>
<keyword evidence="7" id="KW-1185">Reference proteome</keyword>
<evidence type="ECO:0000256" key="1">
    <source>
        <dbReference type="ARBA" id="ARBA00022741"/>
    </source>
</evidence>
<dbReference type="GO" id="GO:0005524">
    <property type="term" value="F:ATP binding"/>
    <property type="evidence" value="ECO:0007669"/>
    <property type="project" value="UniProtKB-KW"/>
</dbReference>
<reference evidence="6 7" key="2">
    <citation type="submission" date="2014-03" db="EMBL/GenBank/DDBJ databases">
        <title>The Genome Sequence of Anncaliia algerae insect isolate PRA339.</title>
        <authorList>
            <consortium name="The Broad Institute Genome Sequencing Platform"/>
            <consortium name="The Broad Institute Genome Sequencing Center for Infectious Disease"/>
            <person name="Cuomo C."/>
            <person name="Becnel J."/>
            <person name="Sanscrainte N."/>
            <person name="Walker B."/>
            <person name="Young S.K."/>
            <person name="Zeng Q."/>
            <person name="Gargeya S."/>
            <person name="Fitzgerald M."/>
            <person name="Haas B."/>
            <person name="Abouelleil A."/>
            <person name="Alvarado L."/>
            <person name="Arachchi H.M."/>
            <person name="Berlin A.M."/>
            <person name="Chapman S.B."/>
            <person name="Dewar J."/>
            <person name="Goldberg J."/>
            <person name="Griggs A."/>
            <person name="Gujja S."/>
            <person name="Hansen M."/>
            <person name="Howarth C."/>
            <person name="Imamovic A."/>
            <person name="Larimer J."/>
            <person name="McCowan C."/>
            <person name="Murphy C."/>
            <person name="Neiman D."/>
            <person name="Pearson M."/>
            <person name="Priest M."/>
            <person name="Roberts A."/>
            <person name="Saif S."/>
            <person name="Shea T."/>
            <person name="Sisk P."/>
            <person name="Sykes S."/>
            <person name="Wortman J."/>
            <person name="Nusbaum C."/>
            <person name="Birren B."/>
        </authorList>
    </citation>
    <scope>NUCLEOTIDE SEQUENCE [LARGE SCALE GENOMIC DNA]</scope>
    <source>
        <strain evidence="6 7">PRA339</strain>
    </source>
</reference>
<keyword evidence="4" id="KW-0067">ATP-binding</keyword>
<dbReference type="STRING" id="1288291.A0A059EYP1"/>
<gene>
    <name evidence="6" type="ORF">H312_02740</name>
</gene>
<reference evidence="7" key="1">
    <citation type="submission" date="2013-02" db="EMBL/GenBank/DDBJ databases">
        <authorList>
            <consortium name="The Broad Institute Genome Sequencing Platform"/>
            <person name="Cuomo C."/>
            <person name="Becnel J."/>
            <person name="Sanscrainte N."/>
            <person name="Walker B."/>
            <person name="Young S.K."/>
            <person name="Zeng Q."/>
            <person name="Gargeya S."/>
            <person name="Fitzgerald M."/>
            <person name="Haas B."/>
            <person name="Abouelleil A."/>
            <person name="Alvarado L."/>
            <person name="Arachchi H.M."/>
            <person name="Berlin A.M."/>
            <person name="Chapman S.B."/>
            <person name="Dewar J."/>
            <person name="Goldberg J."/>
            <person name="Griggs A."/>
            <person name="Gujja S."/>
            <person name="Hansen M."/>
            <person name="Howarth C."/>
            <person name="Imamovic A."/>
            <person name="Larimer J."/>
            <person name="McCowan C."/>
            <person name="Murphy C."/>
            <person name="Neiman D."/>
            <person name="Pearson M."/>
            <person name="Priest M."/>
            <person name="Roberts A."/>
            <person name="Saif S."/>
            <person name="Shea T."/>
            <person name="Sisk P."/>
            <person name="Sykes S."/>
            <person name="Wortman J."/>
            <person name="Nusbaum C."/>
            <person name="Birren B."/>
        </authorList>
    </citation>
    <scope>NUCLEOTIDE SEQUENCE [LARGE SCALE GENOMIC DNA]</scope>
    <source>
        <strain evidence="7">PRA339</strain>
    </source>
</reference>
<protein>
    <recommendedName>
        <fullName evidence="5">RNase III domain-containing protein</fullName>
    </recommendedName>
</protein>
<feature type="domain" description="RNase III" evidence="5">
    <location>
        <begin position="1056"/>
        <end position="1192"/>
    </location>
</feature>
<sequence>MIHQMMTLNKNQTLYGIYFSEEECNKALMHKLLTQSKNIMFVFDEDYNSAYEMDNLASASIYKIIKEKMISNYCQLPFNKFLSLSQLGAFNFDIYEYVIFYLNKITKPMALIYSFLKIKKKSLCFLKETKKEDAIVLGLPFRTNEKIIKSYNCSDKYLNKNKEKIKYRLIIIESPSDKKIEQYFILKNRVKDIDILKRIKLIEDISFMLAYQYLKSFTRENNLNRTIKQVDQNEMEGLLKNEIKFKNLVKILSNSKQNFVIICRNEEIFKLLKLFNFQCSIFSYKTFFYGEKETINNDSSSELTKNEFSFLNIKELCDYKNLCVLKEKPKYKNIFEEKINKENTAGVSENNDALSGDDISFEMDINENIKTTLIYFDFLEIEYKREQFDDIIIFHEIKSSFQNFLKLKKNKIETEFINYKMEMQNEDENFNVQRLRIHFYLLKKYFDDHLLYFNMMELKFIYEGNNDTYICLVNLPSVHEHRLFSQLHKSNIFPTKKIAQENVCKEIISKLKKEGFADENLFPTNKYLQEMYKAYIKNIYNLNSFEEAEEYKNFFIMNKCSNSLVNEYTAYHQFKTKHSIDLIDKERQEIKVCYPNCLTYYPKKFSIYVYEEGIHEDFDLGLCCARSFTCEIKQLKIKFLYEKEFTNDELMLIFFFQLIFFGLHFKKLKISLNQTKSCYFILPIRKQKVDFKYLTNFYQNFITKNVLESNENFHDNLLFNPITKLFYVYKGESDKSILENIVPCSKPQGNEEAKYFVAQEITHYISYAEYFETKYNLELKYKSDDRRLLFLGGIYTGKNENNNLSILPSEIMQVTCIKKNLGSKFDLVLKFIYEFQNLAMANELKENLNLKLNLENIKICLTPNKGTGETNYERFEFLGDAFLKFYCSKEQFFRYNTLKELVLNKCSLISNDNLCRIAEELKIPNYFSLVSLPAKSFQPPNLLKFIGSYEFKDTEILKNYINYFKADKIFQSGRIDLFCSEMKNKIGEIPFSRKVYADIIEALIGMHYYEFGYQEAFKFISKLNLTGNLSEEMNSLNDNFLDIIKNNTNSLTEDEIYDIENKLNYTFNNKGIIEKVIFHPSYERNHFGSQYFQALELLGDCSLDLIVTVYIFYKYPSFQPNKLHCVRKGMVNNFSLARVLKYLNLFPNIKTSVQENKLEEIKEILNSDGLKVNKMFADIFEAFCGAILVDCDFNIYKFESFVKNILHILEECADFTR</sequence>
<dbReference type="Gene3D" id="1.10.1520.10">
    <property type="entry name" value="Ribonuclease III domain"/>
    <property type="match status" value="2"/>
</dbReference>
<dbReference type="VEuPathDB" id="MicrosporidiaDB:H312_02740"/>
<keyword evidence="3" id="KW-0347">Helicase</keyword>
<dbReference type="EMBL" id="KK365223">
    <property type="protein sequence ID" value="KCZ79869.1"/>
    <property type="molecule type" value="Genomic_DNA"/>
</dbReference>
<dbReference type="Pfam" id="PF03368">
    <property type="entry name" value="Dicer_dimer"/>
    <property type="match status" value="1"/>
</dbReference>
<dbReference type="HOGENOM" id="CLU_007990_0_0_1"/>
<evidence type="ECO:0000313" key="6">
    <source>
        <dbReference type="EMBL" id="KCZ79869.1"/>
    </source>
</evidence>